<keyword evidence="4" id="KW-1185">Reference proteome</keyword>
<dbReference type="GeneID" id="25325654"/>
<dbReference type="EMBL" id="KN847318">
    <property type="protein sequence ID" value="KIW59289.1"/>
    <property type="molecule type" value="Genomic_DNA"/>
</dbReference>
<organism evidence="3 4">
    <name type="scientific">Exophiala xenobiotica</name>
    <dbReference type="NCBI Taxonomy" id="348802"/>
    <lineage>
        <taxon>Eukaryota</taxon>
        <taxon>Fungi</taxon>
        <taxon>Dikarya</taxon>
        <taxon>Ascomycota</taxon>
        <taxon>Pezizomycotina</taxon>
        <taxon>Eurotiomycetes</taxon>
        <taxon>Chaetothyriomycetidae</taxon>
        <taxon>Chaetothyriales</taxon>
        <taxon>Herpotrichiellaceae</taxon>
        <taxon>Exophiala</taxon>
    </lineage>
</organism>
<dbReference type="Proteomes" id="UP000054342">
    <property type="component" value="Unassembled WGS sequence"/>
</dbReference>
<evidence type="ECO:0000256" key="2">
    <source>
        <dbReference type="ARBA" id="ARBA00010139"/>
    </source>
</evidence>
<dbReference type="Gene3D" id="3.50.50.60">
    <property type="entry name" value="FAD/NAD(P)-binding domain"/>
    <property type="match status" value="2"/>
</dbReference>
<comment type="similarity">
    <text evidence="2">Belongs to the FAD-binding monooxygenase family.</text>
</comment>
<comment type="cofactor">
    <cofactor evidence="1">
        <name>FAD</name>
        <dbReference type="ChEBI" id="CHEBI:57692"/>
    </cofactor>
</comment>
<dbReference type="InterPro" id="IPR051209">
    <property type="entry name" value="FAD-bind_Monooxygenase_sf"/>
</dbReference>
<dbReference type="Pfam" id="PF13450">
    <property type="entry name" value="NAD_binding_8"/>
    <property type="match status" value="1"/>
</dbReference>
<dbReference type="InterPro" id="IPR036188">
    <property type="entry name" value="FAD/NAD-bd_sf"/>
</dbReference>
<dbReference type="OrthoDB" id="74360at2759"/>
<sequence>MSETTIALSSAAPDAASLKPKINGDYVKTNGVNGYYHAESHTESIDVPLRQANAWTPRKKLRIITVGAGFSGLLFAHKLQHQYPEMQDLISHTIYEARDKIGGTWLVNTYPGVQCDVPSHIYAFPFDPNPNWSHFYSSGKEIYEYICSTTKKWNLDRDVKLNHRLLEAIWQEETGQWKCTIQNGERQWVEYTDILISGQGILNKWRWPDIEGLHTFKGHKCHSANWANDYDYSNKTIGVIGNGSSGIQIVPSLAKLPGTTVISFQRSPTYIYYRMAPAKLLARDDISGNPEYTEEDKRRFREDPAHLRQYRKMLVHKINNAFKMFLKDTPANDEVSDAARKQMAEKLNHDPDLCAKLIPTWELGCRRITPGEGYLESFLKPNVHLVQKGVTRVTEDSIITTDGSSHKVDVIACATGFDVSFTPQWRMIGRNGVDLAKEWSVDPESYLSIGARDMPNYFMFMGPNSVIAHGSLMESLNWTGDYLVKWLKKMCTEDIKSIVPKTKVVDELICYGDKIHKTLVWSGGCKSWYKRNTVDGRVTAAFAGSALLYKNLISELRPEDFEVEYRSPNRWSFLGNGFTEYEMDPESDLSWYIER</sequence>
<accession>A0A0D2FGM4</accession>
<proteinExistence type="inferred from homology"/>
<protein>
    <recommendedName>
        <fullName evidence="5">FAD/NAD(P)-binding domain-containing protein</fullName>
    </recommendedName>
</protein>
<dbReference type="AlphaFoldDB" id="A0A0D2FGM4"/>
<dbReference type="PANTHER" id="PTHR42877">
    <property type="entry name" value="L-ORNITHINE N(5)-MONOOXYGENASE-RELATED"/>
    <property type="match status" value="1"/>
</dbReference>
<gene>
    <name evidence="3" type="ORF">PV05_03746</name>
</gene>
<dbReference type="RefSeq" id="XP_013319873.1">
    <property type="nucleotide sequence ID" value="XM_013464419.1"/>
</dbReference>
<evidence type="ECO:0008006" key="5">
    <source>
        <dbReference type="Google" id="ProtNLM"/>
    </source>
</evidence>
<dbReference type="PANTHER" id="PTHR42877:SF2">
    <property type="entry name" value="FAD_NAD(P)-BINDING DOMAIN-CONTAINING PROTEIN"/>
    <property type="match status" value="1"/>
</dbReference>
<reference evidence="3 4" key="1">
    <citation type="submission" date="2015-01" db="EMBL/GenBank/DDBJ databases">
        <title>The Genome Sequence of Exophiala xenobiotica CBS118157.</title>
        <authorList>
            <consortium name="The Broad Institute Genomics Platform"/>
            <person name="Cuomo C."/>
            <person name="de Hoog S."/>
            <person name="Gorbushina A."/>
            <person name="Stielow B."/>
            <person name="Teixiera M."/>
            <person name="Abouelleil A."/>
            <person name="Chapman S.B."/>
            <person name="Priest M."/>
            <person name="Young S.K."/>
            <person name="Wortman J."/>
            <person name="Nusbaum C."/>
            <person name="Birren B."/>
        </authorList>
    </citation>
    <scope>NUCLEOTIDE SEQUENCE [LARGE SCALE GENOMIC DNA]</scope>
    <source>
        <strain evidence="3 4">CBS 118157</strain>
    </source>
</reference>
<evidence type="ECO:0000313" key="4">
    <source>
        <dbReference type="Proteomes" id="UP000054342"/>
    </source>
</evidence>
<name>A0A0D2FGM4_9EURO</name>
<dbReference type="SUPFAM" id="SSF51905">
    <property type="entry name" value="FAD/NAD(P)-binding domain"/>
    <property type="match status" value="2"/>
</dbReference>
<dbReference type="HOGENOM" id="CLU_006937_6_2_1"/>
<evidence type="ECO:0000256" key="1">
    <source>
        <dbReference type="ARBA" id="ARBA00001974"/>
    </source>
</evidence>
<evidence type="ECO:0000313" key="3">
    <source>
        <dbReference type="EMBL" id="KIW59289.1"/>
    </source>
</evidence>